<dbReference type="InterPro" id="IPR045329">
    <property type="entry name" value="LZTS"/>
</dbReference>
<reference evidence="6" key="2">
    <citation type="submission" date="2025-09" db="UniProtKB">
        <authorList>
            <consortium name="Ensembl"/>
        </authorList>
    </citation>
    <scope>IDENTIFICATION</scope>
</reference>
<evidence type="ECO:0000256" key="1">
    <source>
        <dbReference type="ARBA" id="ARBA00004496"/>
    </source>
</evidence>
<feature type="compositionally biased region" description="Low complexity" evidence="5">
    <location>
        <begin position="57"/>
        <end position="67"/>
    </location>
</feature>
<protein>
    <submittedName>
        <fullName evidence="6">Uncharacterized protein</fullName>
    </submittedName>
</protein>
<dbReference type="GO" id="GO:0005737">
    <property type="term" value="C:cytoplasm"/>
    <property type="evidence" value="ECO:0007669"/>
    <property type="project" value="UniProtKB-SubCell"/>
</dbReference>
<proteinExistence type="predicted"/>
<dbReference type="Ensembl" id="ENSPMAT00000006859.1">
    <property type="protein sequence ID" value="ENSPMAP00000006829.1"/>
    <property type="gene ID" value="ENSPMAG00000006194.1"/>
</dbReference>
<feature type="compositionally biased region" description="Gly residues" evidence="5">
    <location>
        <begin position="159"/>
        <end position="175"/>
    </location>
</feature>
<dbReference type="AlphaFoldDB" id="S4RNP3"/>
<dbReference type="STRING" id="7757.ENSPMAP00000006829"/>
<dbReference type="PANTHER" id="PTHR19354">
    <property type="entry name" value="ZIPPER PUTATIVE TUMOR SUPPRESSOR 2 HOMOLOG-LIKE PROTEIN-RELATED"/>
    <property type="match status" value="1"/>
</dbReference>
<feature type="region of interest" description="Disordered" evidence="5">
    <location>
        <begin position="30"/>
        <end position="77"/>
    </location>
</feature>
<sequence>IRGPPPKIVPISGRLEKSVEKKLIRPIALKPAATTLSGGGGGGGSSRGGGGGGGGSSTQRPSQTSGPRPLKGIFPLEQNVGQHVAAAGQCLLSDSGRNSLSSLPTSVGAGVAGAIGRVDGLCVVGGPGGVRSPRSHRGVPLPPPRSQDSGRGSSSSSSGGKGGGRRPTGTGGSEAGGSCDQSPCSDDPYDVEEEFAIEAVMKNKLFREAQNSGHRTCSASSSAPKCCSFSCKAKRWVRNNGSPCNAYGARLRQAGQKAQRAQHMAQLQVFQLTQEKRRLQEEDEVARLQGNCQTLEKHCSAFQRQQNELAPRLEETKWEV</sequence>
<keyword evidence="2" id="KW-0963">Cytoplasm</keyword>
<feature type="compositionally biased region" description="Low complexity" evidence="5">
    <location>
        <begin position="146"/>
        <end position="158"/>
    </location>
</feature>
<comment type="subcellular location">
    <subcellularLocation>
        <location evidence="1">Cytoplasm</location>
    </subcellularLocation>
</comment>
<dbReference type="PANTHER" id="PTHR19354:SF2">
    <property type="entry name" value="LEUCINE-RICH REPEAT-CONTAINING PROTEIN DDB_G0290503"/>
    <property type="match status" value="1"/>
</dbReference>
<evidence type="ECO:0000313" key="6">
    <source>
        <dbReference type="Ensembl" id="ENSPMAP00000006829.1"/>
    </source>
</evidence>
<evidence type="ECO:0000256" key="2">
    <source>
        <dbReference type="ARBA" id="ARBA00022490"/>
    </source>
</evidence>
<keyword evidence="3 4" id="KW-0175">Coiled coil</keyword>
<feature type="region of interest" description="Disordered" evidence="5">
    <location>
        <begin position="126"/>
        <end position="187"/>
    </location>
</feature>
<accession>S4RNP3</accession>
<evidence type="ECO:0000256" key="3">
    <source>
        <dbReference type="ARBA" id="ARBA00023054"/>
    </source>
</evidence>
<feature type="coiled-coil region" evidence="4">
    <location>
        <begin position="278"/>
        <end position="305"/>
    </location>
</feature>
<name>S4RNP3_PETMA</name>
<evidence type="ECO:0000256" key="4">
    <source>
        <dbReference type="SAM" id="Coils"/>
    </source>
</evidence>
<dbReference type="GeneTree" id="ENSGT00940000154078"/>
<dbReference type="OMA" id="HGRTINH"/>
<organism evidence="6">
    <name type="scientific">Petromyzon marinus</name>
    <name type="common">Sea lamprey</name>
    <dbReference type="NCBI Taxonomy" id="7757"/>
    <lineage>
        <taxon>Eukaryota</taxon>
        <taxon>Metazoa</taxon>
        <taxon>Chordata</taxon>
        <taxon>Craniata</taxon>
        <taxon>Vertebrata</taxon>
        <taxon>Cyclostomata</taxon>
        <taxon>Hyperoartia</taxon>
        <taxon>Petromyzontiformes</taxon>
        <taxon>Petromyzontidae</taxon>
        <taxon>Petromyzon</taxon>
    </lineage>
</organism>
<feature type="compositionally biased region" description="Gly residues" evidence="5">
    <location>
        <begin position="37"/>
        <end position="56"/>
    </location>
</feature>
<reference evidence="6" key="1">
    <citation type="submission" date="2025-08" db="UniProtKB">
        <authorList>
            <consortium name="Ensembl"/>
        </authorList>
    </citation>
    <scope>IDENTIFICATION</scope>
</reference>
<evidence type="ECO:0000256" key="5">
    <source>
        <dbReference type="SAM" id="MobiDB-lite"/>
    </source>
</evidence>
<dbReference type="HOGENOM" id="CLU_870295_0_0_1"/>